<name>A0AAU7QRG7_9FLAO</name>
<dbReference type="EMBL" id="CP157894">
    <property type="protein sequence ID" value="XBT18418.1"/>
    <property type="molecule type" value="Genomic_DNA"/>
</dbReference>
<evidence type="ECO:0000313" key="9">
    <source>
        <dbReference type="EMBL" id="XBT18418.1"/>
    </source>
</evidence>
<evidence type="ECO:0000256" key="1">
    <source>
        <dbReference type="ARBA" id="ARBA00012831"/>
    </source>
</evidence>
<dbReference type="PANTHER" id="PTHR43382:SF2">
    <property type="entry name" value="BIFUNCTIONAL GLUTAMATE_PROLINE--TRNA LIGASE"/>
    <property type="match status" value="1"/>
</dbReference>
<dbReference type="PANTHER" id="PTHR43382">
    <property type="entry name" value="PROLYL-TRNA SYNTHETASE"/>
    <property type="match status" value="1"/>
</dbReference>
<dbReference type="GO" id="GO:0005737">
    <property type="term" value="C:cytoplasm"/>
    <property type="evidence" value="ECO:0007669"/>
    <property type="project" value="InterPro"/>
</dbReference>
<dbReference type="GO" id="GO:0006433">
    <property type="term" value="P:prolyl-tRNA aminoacylation"/>
    <property type="evidence" value="ECO:0007669"/>
    <property type="project" value="InterPro"/>
</dbReference>
<sequence>MLSNTYEKLIIKNNLANYSSTKGCIIIKSYGLNIWNNIKKELNKKILYIKYKNLYYPLLINNNILKKNNIHYKGFIKEKIYTKINKNKYIIRPTSESIIWNKYKIKSYKSLPILLNIWSNVIRWEKKNKFFLRNNEFFLQEAHSGHKNKYYALKEIKKILYIYKNFFKKYLALYTKSGLKSKSDKFSGAVFTLSLETFTPNNKSIQIATIHYLGKNFSIPNNIKYLNNKNKYKYIFSNSWGTSTRLIGAITMIHSDKYGLIIPPKIAPIKIIIIPIWNNFFKFNIKIFKFVNLIKYKLKKHNISYKIDFNYKISLKKKFIKYEKKGIPIRISIGYKEFLKKKIEIFRRDKYKKKKIYYKKNINYIKKLLCKIQKRLYLKHKKHFKKNKIYLKNIKNINKKNKKKIIYTYWNGKKKIEKKIKKKLKLSIRCIPFKYLYNKNKIYKKCFISKKKTFIKIILSKSY</sequence>
<evidence type="ECO:0000256" key="4">
    <source>
        <dbReference type="ARBA" id="ARBA00022741"/>
    </source>
</evidence>
<keyword evidence="5" id="KW-0067">ATP-binding</keyword>
<dbReference type="GO" id="GO:0004827">
    <property type="term" value="F:proline-tRNA ligase activity"/>
    <property type="evidence" value="ECO:0007669"/>
    <property type="project" value="UniProtKB-EC"/>
</dbReference>
<dbReference type="InterPro" id="IPR002314">
    <property type="entry name" value="aa-tRNA-synt_IIb"/>
</dbReference>
<organism evidence="9">
    <name type="scientific">Candidatus Shikimatogenerans sp. Tduv</name>
    <dbReference type="NCBI Taxonomy" id="3158567"/>
    <lineage>
        <taxon>Bacteria</taxon>
        <taxon>Pseudomonadati</taxon>
        <taxon>Bacteroidota</taxon>
        <taxon>Flavobacteriia</taxon>
        <taxon>Flavobacteriales</taxon>
        <taxon>Candidatus Shikimatogenerans</taxon>
    </lineage>
</organism>
<protein>
    <recommendedName>
        <fullName evidence="1">proline--tRNA ligase</fullName>
        <ecNumber evidence="1">6.1.1.15</ecNumber>
    </recommendedName>
</protein>
<evidence type="ECO:0000256" key="2">
    <source>
        <dbReference type="ARBA" id="ARBA00022490"/>
    </source>
</evidence>
<gene>
    <name evidence="9" type="ORF">ABNO50_00255</name>
</gene>
<dbReference type="InterPro" id="IPR004499">
    <property type="entry name" value="Pro-tRNA-ligase_IIa_arc-type"/>
</dbReference>
<keyword evidence="3 9" id="KW-0436">Ligase</keyword>
<dbReference type="GO" id="GO:0017101">
    <property type="term" value="C:aminoacyl-tRNA synthetase multienzyme complex"/>
    <property type="evidence" value="ECO:0007669"/>
    <property type="project" value="TreeGrafter"/>
</dbReference>
<dbReference type="PROSITE" id="PS50862">
    <property type="entry name" value="AA_TRNA_LIGASE_II"/>
    <property type="match status" value="1"/>
</dbReference>
<dbReference type="SUPFAM" id="SSF55681">
    <property type="entry name" value="Class II aaRS and biotin synthetases"/>
    <property type="match status" value="1"/>
</dbReference>
<dbReference type="InterPro" id="IPR016061">
    <property type="entry name" value="Pro-tRNA_ligase_II_C"/>
</dbReference>
<evidence type="ECO:0000256" key="5">
    <source>
        <dbReference type="ARBA" id="ARBA00022840"/>
    </source>
</evidence>
<keyword evidence="4" id="KW-0547">Nucleotide-binding</keyword>
<dbReference type="InterPro" id="IPR017449">
    <property type="entry name" value="Pro-tRNA_synth_II"/>
</dbReference>
<keyword evidence="7" id="KW-0030">Aminoacyl-tRNA synthetase</keyword>
<evidence type="ECO:0000259" key="8">
    <source>
        <dbReference type="PROSITE" id="PS50862"/>
    </source>
</evidence>
<dbReference type="Pfam" id="PF03129">
    <property type="entry name" value="HGTP_anticodon"/>
    <property type="match status" value="1"/>
</dbReference>
<dbReference type="GO" id="GO:0005524">
    <property type="term" value="F:ATP binding"/>
    <property type="evidence" value="ECO:0007669"/>
    <property type="project" value="UniProtKB-KW"/>
</dbReference>
<dbReference type="InterPro" id="IPR006195">
    <property type="entry name" value="aa-tRNA-synth_II"/>
</dbReference>
<keyword evidence="2" id="KW-0963">Cytoplasm</keyword>
<dbReference type="Gene3D" id="3.30.110.30">
    <property type="entry name" value="C-terminal domain of ProRS"/>
    <property type="match status" value="1"/>
</dbReference>
<feature type="domain" description="Aminoacyl-transfer RNA synthetases class-II family profile" evidence="8">
    <location>
        <begin position="31"/>
        <end position="263"/>
    </location>
</feature>
<dbReference type="SMART" id="SM00946">
    <property type="entry name" value="ProRS-C_1"/>
    <property type="match status" value="1"/>
</dbReference>
<dbReference type="SUPFAM" id="SSF64586">
    <property type="entry name" value="C-terminal domain of ProRS"/>
    <property type="match status" value="1"/>
</dbReference>
<dbReference type="Gene3D" id="3.30.930.10">
    <property type="entry name" value="Bira Bifunctional Protein, Domain 2"/>
    <property type="match status" value="1"/>
</dbReference>
<dbReference type="EC" id="6.1.1.15" evidence="1"/>
<dbReference type="InterPro" id="IPR004154">
    <property type="entry name" value="Anticodon-bd"/>
</dbReference>
<evidence type="ECO:0000256" key="6">
    <source>
        <dbReference type="ARBA" id="ARBA00022917"/>
    </source>
</evidence>
<evidence type="ECO:0000256" key="7">
    <source>
        <dbReference type="ARBA" id="ARBA00023146"/>
    </source>
</evidence>
<keyword evidence="6" id="KW-0648">Protein biosynthesis</keyword>
<dbReference type="AlphaFoldDB" id="A0AAU7QRG7"/>
<evidence type="ECO:0000256" key="3">
    <source>
        <dbReference type="ARBA" id="ARBA00022598"/>
    </source>
</evidence>
<dbReference type="Pfam" id="PF00587">
    <property type="entry name" value="tRNA-synt_2b"/>
    <property type="match status" value="1"/>
</dbReference>
<proteinExistence type="predicted"/>
<accession>A0AAU7QRG7</accession>
<reference evidence="9" key="1">
    <citation type="submission" date="2024-06" db="EMBL/GenBank/DDBJ databases">
        <title>Diversity, functionality, and evolutionary history of bacterial symbionts in false click beetles (Coleoptera, Throscidae).</title>
        <authorList>
            <person name="Wierz J.C."/>
            <person name="Malm H."/>
            <person name="Kaltenpoth M."/>
            <person name="Engl T."/>
        </authorList>
    </citation>
    <scope>NUCLEOTIDE SEQUENCE</scope>
    <source>
        <strain evidence="9">Tduv</strain>
    </source>
</reference>
<dbReference type="InterPro" id="IPR045864">
    <property type="entry name" value="aa-tRNA-synth_II/BPL/LPL"/>
</dbReference>
<dbReference type="InterPro" id="IPR036621">
    <property type="entry name" value="Anticodon-bd_dom_sf"/>
</dbReference>
<dbReference type="Gene3D" id="3.40.50.800">
    <property type="entry name" value="Anticodon-binding domain"/>
    <property type="match status" value="1"/>
</dbReference>
<dbReference type="SUPFAM" id="SSF52954">
    <property type="entry name" value="Class II aaRS ABD-related"/>
    <property type="match status" value="1"/>
</dbReference>
<dbReference type="Pfam" id="PF09180">
    <property type="entry name" value="ProRS-C_1"/>
    <property type="match status" value="1"/>
</dbReference>